<dbReference type="Proteomes" id="UP000288805">
    <property type="component" value="Unassembled WGS sequence"/>
</dbReference>
<feature type="transmembrane region" description="Helical" evidence="7">
    <location>
        <begin position="348"/>
        <end position="370"/>
    </location>
</feature>
<keyword evidence="5 7" id="KW-1133">Transmembrane helix</keyword>
<sequence length="424" mass="46781">MALPLPATTAEKIRVDEEEGEKAANEVAVAGGGGRGTWKHAAFHVATTIATPAAYAPLPFALSSLGWPLGVSSLVGGTLATWYSSLLIASLWKWNGQKHITYRLLGHSIFGFWGYWSIAFFQQVASLGNNIAIQIAAGSSLKFPDIHSLRWVNAVCTFSTIGFAGFPEPLPDNISHFRQKIDRNSVSYSLQGSSSSKAFKAFNALGTIAFSFGDAMLPEIQNTVAEPAKKNMYRGVSAAYVLIVLSYWQLAFWGYWAFGSQVQPYILSSLTIPHWAIVMANIFAVIQISGCFQIYCRPTFIHFEEKLLSQKTASRIPFRNYLIRLLLTSVYMVVITLIAAAMPFFGDFVSICGAVGFTPLDFVFPALAYLKAGRMPKNMRLRRSVQLINLTIATWFSVVAVVGCIGAIRFIVIDVRTYKFFHDM</sequence>
<protein>
    <submittedName>
        <fullName evidence="9">GABA transporter 1</fullName>
    </submittedName>
</protein>
<evidence type="ECO:0000256" key="7">
    <source>
        <dbReference type="SAM" id="Phobius"/>
    </source>
</evidence>
<evidence type="ECO:0000256" key="4">
    <source>
        <dbReference type="ARBA" id="ARBA00022970"/>
    </source>
</evidence>
<feature type="domain" description="Amino acid transporter transmembrane" evidence="8">
    <location>
        <begin position="35"/>
        <end position="142"/>
    </location>
</feature>
<accession>A0A438KGV9</accession>
<feature type="transmembrane region" description="Helical" evidence="7">
    <location>
        <begin position="276"/>
        <end position="300"/>
    </location>
</feature>
<feature type="transmembrane region" description="Helical" evidence="7">
    <location>
        <begin position="238"/>
        <end position="256"/>
    </location>
</feature>
<dbReference type="PANTHER" id="PTHR48017">
    <property type="entry name" value="OS05G0424000 PROTEIN-RELATED"/>
    <property type="match status" value="1"/>
</dbReference>
<dbReference type="Pfam" id="PF01490">
    <property type="entry name" value="Aa_trans"/>
    <property type="match status" value="2"/>
</dbReference>
<evidence type="ECO:0000313" key="10">
    <source>
        <dbReference type="Proteomes" id="UP000288805"/>
    </source>
</evidence>
<dbReference type="InterPro" id="IPR013057">
    <property type="entry name" value="AA_transpt_TM"/>
</dbReference>
<keyword evidence="4" id="KW-0029">Amino-acid transport</keyword>
<reference evidence="9 10" key="1">
    <citation type="journal article" date="2018" name="PLoS Genet.">
        <title>Population sequencing reveals clonal diversity and ancestral inbreeding in the grapevine cultivar Chardonnay.</title>
        <authorList>
            <person name="Roach M.J."/>
            <person name="Johnson D.L."/>
            <person name="Bohlmann J."/>
            <person name="van Vuuren H.J."/>
            <person name="Jones S.J."/>
            <person name="Pretorius I.S."/>
            <person name="Schmidt S.A."/>
            <person name="Borneman A.R."/>
        </authorList>
    </citation>
    <scope>NUCLEOTIDE SEQUENCE [LARGE SCALE GENOMIC DNA]</scope>
    <source>
        <strain evidence="10">cv. Chardonnay</strain>
        <tissue evidence="9">Leaf</tissue>
    </source>
</reference>
<evidence type="ECO:0000256" key="5">
    <source>
        <dbReference type="ARBA" id="ARBA00022989"/>
    </source>
</evidence>
<evidence type="ECO:0000256" key="2">
    <source>
        <dbReference type="ARBA" id="ARBA00022448"/>
    </source>
</evidence>
<organism evidence="9 10">
    <name type="scientific">Vitis vinifera</name>
    <name type="common">Grape</name>
    <dbReference type="NCBI Taxonomy" id="29760"/>
    <lineage>
        <taxon>Eukaryota</taxon>
        <taxon>Viridiplantae</taxon>
        <taxon>Streptophyta</taxon>
        <taxon>Embryophyta</taxon>
        <taxon>Tracheophyta</taxon>
        <taxon>Spermatophyta</taxon>
        <taxon>Magnoliopsida</taxon>
        <taxon>eudicotyledons</taxon>
        <taxon>Gunneridae</taxon>
        <taxon>Pentapetalae</taxon>
        <taxon>rosids</taxon>
        <taxon>Vitales</taxon>
        <taxon>Vitaceae</taxon>
        <taxon>Viteae</taxon>
        <taxon>Vitis</taxon>
    </lineage>
</organism>
<comment type="subcellular location">
    <subcellularLocation>
        <location evidence="1">Membrane</location>
    </subcellularLocation>
</comment>
<evidence type="ECO:0000259" key="8">
    <source>
        <dbReference type="Pfam" id="PF01490"/>
    </source>
</evidence>
<evidence type="ECO:0000256" key="3">
    <source>
        <dbReference type="ARBA" id="ARBA00022692"/>
    </source>
</evidence>
<comment type="caution">
    <text evidence="9">The sequence shown here is derived from an EMBL/GenBank/DDBJ whole genome shotgun (WGS) entry which is preliminary data.</text>
</comment>
<evidence type="ECO:0000256" key="1">
    <source>
        <dbReference type="ARBA" id="ARBA00004370"/>
    </source>
</evidence>
<dbReference type="EMBL" id="QGNW01000006">
    <property type="protein sequence ID" value="RVX20442.1"/>
    <property type="molecule type" value="Genomic_DNA"/>
</dbReference>
<proteinExistence type="predicted"/>
<dbReference type="GO" id="GO:0016020">
    <property type="term" value="C:membrane"/>
    <property type="evidence" value="ECO:0007669"/>
    <property type="project" value="UniProtKB-SubCell"/>
</dbReference>
<name>A0A438KGV9_VITVI</name>
<evidence type="ECO:0000313" key="9">
    <source>
        <dbReference type="EMBL" id="RVX20442.1"/>
    </source>
</evidence>
<feature type="transmembrane region" description="Helical" evidence="7">
    <location>
        <begin position="390"/>
        <end position="412"/>
    </location>
</feature>
<keyword evidence="6 7" id="KW-0472">Membrane</keyword>
<dbReference type="GO" id="GO:0006865">
    <property type="term" value="P:amino acid transport"/>
    <property type="evidence" value="ECO:0007669"/>
    <property type="project" value="UniProtKB-KW"/>
</dbReference>
<gene>
    <name evidence="9" type="primary">GAT1_8</name>
    <name evidence="9" type="ORF">CK203_002446</name>
</gene>
<feature type="domain" description="Amino acid transporter transmembrane" evidence="8">
    <location>
        <begin position="144"/>
        <end position="407"/>
    </location>
</feature>
<feature type="transmembrane region" description="Helical" evidence="7">
    <location>
        <begin position="67"/>
        <end position="92"/>
    </location>
</feature>
<keyword evidence="2" id="KW-0813">Transport</keyword>
<feature type="transmembrane region" description="Helical" evidence="7">
    <location>
        <begin position="321"/>
        <end position="342"/>
    </location>
</feature>
<keyword evidence="3 7" id="KW-0812">Transmembrane</keyword>
<dbReference type="AlphaFoldDB" id="A0A438KGV9"/>
<evidence type="ECO:0000256" key="6">
    <source>
        <dbReference type="ARBA" id="ARBA00023136"/>
    </source>
</evidence>